<dbReference type="GO" id="GO:0046872">
    <property type="term" value="F:metal ion binding"/>
    <property type="evidence" value="ECO:0007669"/>
    <property type="project" value="UniProtKB-KW"/>
</dbReference>
<dbReference type="GO" id="GO:0016491">
    <property type="term" value="F:oxidoreductase activity"/>
    <property type="evidence" value="ECO:0007669"/>
    <property type="project" value="InterPro"/>
</dbReference>
<keyword evidence="2" id="KW-0004">4Fe-4S</keyword>
<organism evidence="9 10">
    <name type="scientific">Thermodesulfatator indicus (strain DSM 15286 / JCM 11887 / CIR29812)</name>
    <dbReference type="NCBI Taxonomy" id="667014"/>
    <lineage>
        <taxon>Bacteria</taxon>
        <taxon>Pseudomonadati</taxon>
        <taxon>Thermodesulfobacteriota</taxon>
        <taxon>Thermodesulfobacteria</taxon>
        <taxon>Thermodesulfobacteriales</taxon>
        <taxon>Thermodesulfatatoraceae</taxon>
        <taxon>Thermodesulfatator</taxon>
    </lineage>
</organism>
<dbReference type="Proteomes" id="UP000006793">
    <property type="component" value="Chromosome"/>
</dbReference>
<reference evidence="9 10" key="2">
    <citation type="journal article" date="2012" name="Stand. Genomic Sci.">
        <title>Complete genome sequence of the thermophilic sulfate-reducing ocean bacterium Thermodesulfatator indicus type strain (CIR29812(T)).</title>
        <authorList>
            <person name="Anderson I."/>
            <person name="Saunders E."/>
            <person name="Lapidus A."/>
            <person name="Nolan M."/>
            <person name="Lucas S."/>
            <person name="Tice H."/>
            <person name="Del Rio T.G."/>
            <person name="Cheng J.F."/>
            <person name="Han C."/>
            <person name="Tapia R."/>
            <person name="Goodwin L.A."/>
            <person name="Pitluck S."/>
            <person name="Liolios K."/>
            <person name="Mavromatis K."/>
            <person name="Pagani I."/>
            <person name="Ivanova N."/>
            <person name="Mikhailova N."/>
            <person name="Pati A."/>
            <person name="Chen A."/>
            <person name="Palaniappan K."/>
            <person name="Land M."/>
            <person name="Hauser L."/>
            <person name="Jeffries C.D."/>
            <person name="Chang Y.J."/>
            <person name="Brambilla E.M."/>
            <person name="Rohde M."/>
            <person name="Spring S."/>
            <person name="Goker M."/>
            <person name="Detter J.C."/>
            <person name="Woyke T."/>
            <person name="Bristow J."/>
            <person name="Eisen J.A."/>
            <person name="Markowitz V."/>
            <person name="Hugenholtz P."/>
            <person name="Kyrpides N.C."/>
            <person name="Klenk H.P."/>
        </authorList>
    </citation>
    <scope>NUCLEOTIDE SEQUENCE [LARGE SCALE GENOMIC DNA]</scope>
    <source>
        <strain evidence="10">DSM 15286 / JCM 11887 / CIR29812</strain>
    </source>
</reference>
<dbReference type="eggNOG" id="COG2221">
    <property type="taxonomic scope" value="Bacteria"/>
</dbReference>
<dbReference type="PROSITE" id="PS00198">
    <property type="entry name" value="4FE4S_FER_1"/>
    <property type="match status" value="1"/>
</dbReference>
<keyword evidence="6" id="KW-0408">Iron</keyword>
<dbReference type="GO" id="GO:0051539">
    <property type="term" value="F:4 iron, 4 sulfur cluster binding"/>
    <property type="evidence" value="ECO:0007669"/>
    <property type="project" value="UniProtKB-KW"/>
</dbReference>
<evidence type="ECO:0000313" key="10">
    <source>
        <dbReference type="Proteomes" id="UP000006793"/>
    </source>
</evidence>
<evidence type="ECO:0000256" key="2">
    <source>
        <dbReference type="ARBA" id="ARBA00022485"/>
    </source>
</evidence>
<evidence type="ECO:0000256" key="5">
    <source>
        <dbReference type="ARBA" id="ARBA00022982"/>
    </source>
</evidence>
<feature type="domain" description="4Fe-4S ferredoxin-type" evidence="8">
    <location>
        <begin position="82"/>
        <end position="110"/>
    </location>
</feature>
<dbReference type="Pfam" id="PF00037">
    <property type="entry name" value="Fer4"/>
    <property type="match status" value="1"/>
</dbReference>
<dbReference type="InParanoid" id="F8A9Y7"/>
<dbReference type="Gene3D" id="3.30.413.10">
    <property type="entry name" value="Sulfite Reductase Hemoprotein, domain 1"/>
    <property type="match status" value="1"/>
</dbReference>
<dbReference type="AlphaFoldDB" id="F8A9Y7"/>
<evidence type="ECO:0000313" key="9">
    <source>
        <dbReference type="EMBL" id="AEH44190.1"/>
    </source>
</evidence>
<evidence type="ECO:0000259" key="8">
    <source>
        <dbReference type="PROSITE" id="PS51379"/>
    </source>
</evidence>
<dbReference type="PATRIC" id="fig|667014.3.peg.313"/>
<evidence type="ECO:0000256" key="6">
    <source>
        <dbReference type="ARBA" id="ARBA00023004"/>
    </source>
</evidence>
<dbReference type="SUPFAM" id="SSF54862">
    <property type="entry name" value="4Fe-4S ferredoxins"/>
    <property type="match status" value="1"/>
</dbReference>
<evidence type="ECO:0000256" key="3">
    <source>
        <dbReference type="ARBA" id="ARBA00022723"/>
    </source>
</evidence>
<dbReference type="KEGG" id="tid:Thein_0306"/>
<evidence type="ECO:0000256" key="4">
    <source>
        <dbReference type="ARBA" id="ARBA00022737"/>
    </source>
</evidence>
<feature type="domain" description="4Fe-4S ferredoxin-type" evidence="8">
    <location>
        <begin position="111"/>
        <end position="140"/>
    </location>
</feature>
<keyword evidence="7" id="KW-0411">Iron-sulfur</keyword>
<dbReference type="InterPro" id="IPR017896">
    <property type="entry name" value="4Fe4S_Fe-S-bd"/>
</dbReference>
<proteinExistence type="predicted"/>
<accession>F8A9Y7</accession>
<dbReference type="PROSITE" id="PS51379">
    <property type="entry name" value="4FE4S_FER_2"/>
    <property type="match status" value="2"/>
</dbReference>
<dbReference type="PANTHER" id="PTHR43687:SF6">
    <property type="entry name" value="L-ASPARTATE SEMIALDEHYDE SULFURTRANSFERASE IRON-SULFUR SUBUNIT"/>
    <property type="match status" value="1"/>
</dbReference>
<dbReference type="OrthoDB" id="9800558at2"/>
<protein>
    <submittedName>
        <fullName evidence="9">Nitrite and sulphite reductase 4Fe-4S region</fullName>
    </submittedName>
</protein>
<keyword evidence="10" id="KW-1185">Reference proteome</keyword>
<sequence length="207" mass="22970">MIKGDGFELRSCRGDSCPMAVIDTENLTKKCQEVLEKANLGDFFRSLGLKKNKCYRFRVAIAACPNACTQVHIADFGVIGQAVPALVGDCNTCGSCVEVCEEEAITLFEDRFPLINTEYCVNCGACVKACPKRALQIEECGFKILAGGKLGRHPRLAEEVLAMVDKERVPKLLEKTILFYKKHCQNGERLRVVIEKLGWDSYLASLK</sequence>
<dbReference type="InterPro" id="IPR017900">
    <property type="entry name" value="4Fe4S_Fe_S_CS"/>
</dbReference>
<dbReference type="SUPFAM" id="SSF56014">
    <property type="entry name" value="Nitrite and sulphite reductase 4Fe-4S domain-like"/>
    <property type="match status" value="1"/>
</dbReference>
<evidence type="ECO:0000256" key="7">
    <source>
        <dbReference type="ARBA" id="ARBA00023014"/>
    </source>
</evidence>
<dbReference type="Gene3D" id="3.30.70.20">
    <property type="match status" value="1"/>
</dbReference>
<dbReference type="InterPro" id="IPR050572">
    <property type="entry name" value="Fe-S_Ferredoxin"/>
</dbReference>
<evidence type="ECO:0000256" key="1">
    <source>
        <dbReference type="ARBA" id="ARBA00022448"/>
    </source>
</evidence>
<keyword evidence="3" id="KW-0479">Metal-binding</keyword>
<keyword evidence="5" id="KW-0249">Electron transport</keyword>
<dbReference type="Pfam" id="PF01077">
    <property type="entry name" value="NIR_SIR"/>
    <property type="match status" value="1"/>
</dbReference>
<dbReference type="HOGENOM" id="CLU_072599_2_0_0"/>
<name>F8A9Y7_THEID</name>
<dbReference type="PaxDb" id="667014-Thein_0306"/>
<reference evidence="10" key="1">
    <citation type="submission" date="2011-04" db="EMBL/GenBank/DDBJ databases">
        <title>The complete genome of Thermodesulfatator indicus DSM 15286.</title>
        <authorList>
            <person name="Lucas S."/>
            <person name="Copeland A."/>
            <person name="Lapidus A."/>
            <person name="Bruce D."/>
            <person name="Goodwin L."/>
            <person name="Pitluck S."/>
            <person name="Peters L."/>
            <person name="Kyrpides N."/>
            <person name="Mavromatis K."/>
            <person name="Pagani I."/>
            <person name="Ivanova N."/>
            <person name="Saunders L."/>
            <person name="Detter J.C."/>
            <person name="Tapia R."/>
            <person name="Han C."/>
            <person name="Land M."/>
            <person name="Hauser L."/>
            <person name="Markowitz V."/>
            <person name="Cheng J.-F."/>
            <person name="Hugenholtz P."/>
            <person name="Woyke T."/>
            <person name="Wu D."/>
            <person name="Spring S."/>
            <person name="Schroeder M."/>
            <person name="Brambilla E."/>
            <person name="Klenk H.-P."/>
            <person name="Eisen J.A."/>
        </authorList>
    </citation>
    <scope>NUCLEOTIDE SEQUENCE [LARGE SCALE GENOMIC DNA]</scope>
    <source>
        <strain evidence="10">DSM 15286 / JCM 11887 / CIR29812</strain>
    </source>
</reference>
<dbReference type="EMBL" id="CP002683">
    <property type="protein sequence ID" value="AEH44190.1"/>
    <property type="molecule type" value="Genomic_DNA"/>
</dbReference>
<dbReference type="RefSeq" id="WP_013906936.1">
    <property type="nucleotide sequence ID" value="NC_015681.1"/>
</dbReference>
<keyword evidence="4" id="KW-0677">Repeat</keyword>
<keyword evidence="1" id="KW-0813">Transport</keyword>
<dbReference type="GO" id="GO:0020037">
    <property type="term" value="F:heme binding"/>
    <property type="evidence" value="ECO:0007669"/>
    <property type="project" value="InterPro"/>
</dbReference>
<dbReference type="InterPro" id="IPR045854">
    <property type="entry name" value="NO2/SO3_Rdtase_4Fe4S_sf"/>
</dbReference>
<gene>
    <name evidence="9" type="ordered locus">Thein_0306</name>
</gene>
<dbReference type="STRING" id="667014.Thein_0306"/>
<dbReference type="PANTHER" id="PTHR43687">
    <property type="entry name" value="ADENYLYLSULFATE REDUCTASE, BETA SUBUNIT"/>
    <property type="match status" value="1"/>
</dbReference>
<dbReference type="InterPro" id="IPR006067">
    <property type="entry name" value="NO2/SO3_Rdtase_4Fe4S_dom"/>
</dbReference>